<comment type="subcellular location">
    <subcellularLocation>
        <location evidence="1">Membrane</location>
        <topology evidence="1">Multi-pass membrane protein</topology>
    </subcellularLocation>
</comment>
<evidence type="ECO:0000313" key="11">
    <source>
        <dbReference type="EMBL" id="WAR09154.1"/>
    </source>
</evidence>
<dbReference type="PROSITE" id="PS51846">
    <property type="entry name" value="CNNM"/>
    <property type="match status" value="1"/>
</dbReference>
<dbReference type="EMBL" id="CP111017">
    <property type="protein sequence ID" value="WAR09154.1"/>
    <property type="molecule type" value="Genomic_DNA"/>
</dbReference>
<evidence type="ECO:0000256" key="8">
    <source>
        <dbReference type="SAM" id="Phobius"/>
    </source>
</evidence>
<feature type="transmembrane region" description="Helical" evidence="8">
    <location>
        <begin position="98"/>
        <end position="125"/>
    </location>
</feature>
<keyword evidence="12" id="KW-1185">Reference proteome</keyword>
<dbReference type="CDD" id="cd04590">
    <property type="entry name" value="CBS_pair_CorC_HlyC_assoc"/>
    <property type="match status" value="1"/>
</dbReference>
<dbReference type="PANTHER" id="PTHR12064:SF97">
    <property type="entry name" value="METAL TRANSPORTER CNNM-5"/>
    <property type="match status" value="1"/>
</dbReference>
<dbReference type="Gene3D" id="3.10.580.10">
    <property type="entry name" value="CBS-domain"/>
    <property type="match status" value="1"/>
</dbReference>
<organism evidence="11 12">
    <name type="scientific">Mya arenaria</name>
    <name type="common">Soft-shell clam</name>
    <dbReference type="NCBI Taxonomy" id="6604"/>
    <lineage>
        <taxon>Eukaryota</taxon>
        <taxon>Metazoa</taxon>
        <taxon>Spiralia</taxon>
        <taxon>Lophotrochozoa</taxon>
        <taxon>Mollusca</taxon>
        <taxon>Bivalvia</taxon>
        <taxon>Autobranchia</taxon>
        <taxon>Heteroconchia</taxon>
        <taxon>Euheterodonta</taxon>
        <taxon>Imparidentia</taxon>
        <taxon>Neoheterodontei</taxon>
        <taxon>Myida</taxon>
        <taxon>Myoidea</taxon>
        <taxon>Myidae</taxon>
        <taxon>Mya</taxon>
    </lineage>
</organism>
<dbReference type="PANTHER" id="PTHR12064">
    <property type="entry name" value="METAL TRANSPORTER CNNM"/>
    <property type="match status" value="1"/>
</dbReference>
<protein>
    <submittedName>
        <fullName evidence="11">Y2452-like protein</fullName>
    </submittedName>
</protein>
<evidence type="ECO:0000256" key="7">
    <source>
        <dbReference type="PROSITE-ProRule" id="PRU01193"/>
    </source>
</evidence>
<keyword evidence="5 7" id="KW-1133">Transmembrane helix</keyword>
<evidence type="ECO:0000256" key="2">
    <source>
        <dbReference type="ARBA" id="ARBA00010484"/>
    </source>
</evidence>
<accession>A0ABY7ELA1</accession>
<sequence>MRFVGLILANATLADAACQDHTNGDCIELVVRGMRELYNIVSETRPDQLDSVDQRSRFHDSEDAMEFMNCTLVSPDEVVCNGTSFKAEEKLSYEDTWFWIYLAIYVGLVLAAGLMSGLTMGLLSLDMMTLKVLKDGGTPAEKNHARKILPIIKRHHLLLVTLLLGNAASVEAMPIFLDRISDPVTAISDSTSYLHKVWSGNRGKTGTVLVDLHGEAREHAHETLTRDEVLIIKGALDMTNKQAKDALVPIDCVYMLDIDKTLDHDTMTEILSQSHSRVPVFEGSRDNIVGLLIVKTLIKLDPDDATPIRTLVENGTAKSVITTTDDKPLFDLLNEFQEGRGHLAIVHRFAGHEMSMDSPDSGLINDDPNMPLLRNSQEDDDIMLDIRSQEEIVDETDVFIDIKHQLRVARAKVAKKTPVRK</sequence>
<evidence type="ECO:0000259" key="10">
    <source>
        <dbReference type="PROSITE" id="PS51846"/>
    </source>
</evidence>
<dbReference type="InterPro" id="IPR045095">
    <property type="entry name" value="ACDP"/>
</dbReference>
<dbReference type="InterPro" id="IPR044751">
    <property type="entry name" value="Ion_transp-like_CBS"/>
</dbReference>
<comment type="similarity">
    <text evidence="2">Belongs to the ACDP family.</text>
</comment>
<keyword evidence="6 7" id="KW-0472">Membrane</keyword>
<name>A0ABY7ELA1_MYAAR</name>
<keyword evidence="4" id="KW-0677">Repeat</keyword>
<evidence type="ECO:0000256" key="9">
    <source>
        <dbReference type="SAM" id="SignalP"/>
    </source>
</evidence>
<dbReference type="Pfam" id="PF01595">
    <property type="entry name" value="CNNM"/>
    <property type="match status" value="1"/>
</dbReference>
<gene>
    <name evidence="11" type="ORF">MAR_019112</name>
</gene>
<reference evidence="11" key="1">
    <citation type="submission" date="2022-11" db="EMBL/GenBank/DDBJ databases">
        <title>Centuries of genome instability and evolution in soft-shell clam transmissible cancer (bioRxiv).</title>
        <authorList>
            <person name="Hart S.F.M."/>
            <person name="Yonemitsu M.A."/>
            <person name="Giersch R.M."/>
            <person name="Beal B.F."/>
            <person name="Arriagada G."/>
            <person name="Davis B.W."/>
            <person name="Ostrander E.A."/>
            <person name="Goff S.P."/>
            <person name="Metzger M.J."/>
        </authorList>
    </citation>
    <scope>NUCLEOTIDE SEQUENCE</scope>
    <source>
        <strain evidence="11">MELC-2E11</strain>
        <tissue evidence="11">Siphon/mantle</tissue>
    </source>
</reference>
<dbReference type="Proteomes" id="UP001164746">
    <property type="component" value="Chromosome 6"/>
</dbReference>
<evidence type="ECO:0000313" key="12">
    <source>
        <dbReference type="Proteomes" id="UP001164746"/>
    </source>
</evidence>
<evidence type="ECO:0000256" key="4">
    <source>
        <dbReference type="ARBA" id="ARBA00022737"/>
    </source>
</evidence>
<evidence type="ECO:0000256" key="3">
    <source>
        <dbReference type="ARBA" id="ARBA00022692"/>
    </source>
</evidence>
<evidence type="ECO:0000256" key="5">
    <source>
        <dbReference type="ARBA" id="ARBA00022989"/>
    </source>
</evidence>
<feature type="signal peptide" evidence="9">
    <location>
        <begin position="1"/>
        <end position="16"/>
    </location>
</feature>
<keyword evidence="9" id="KW-0732">Signal</keyword>
<dbReference type="InterPro" id="IPR046342">
    <property type="entry name" value="CBS_dom_sf"/>
</dbReference>
<evidence type="ECO:0000256" key="1">
    <source>
        <dbReference type="ARBA" id="ARBA00004141"/>
    </source>
</evidence>
<evidence type="ECO:0000256" key="6">
    <source>
        <dbReference type="ARBA" id="ARBA00023136"/>
    </source>
</evidence>
<proteinExistence type="inferred from homology"/>
<feature type="non-terminal residue" evidence="11">
    <location>
        <position position="421"/>
    </location>
</feature>
<keyword evidence="3 7" id="KW-0812">Transmembrane</keyword>
<feature type="chain" id="PRO_5046565718" evidence="9">
    <location>
        <begin position="17"/>
        <end position="421"/>
    </location>
</feature>
<dbReference type="InterPro" id="IPR002550">
    <property type="entry name" value="CNNM"/>
</dbReference>
<dbReference type="SUPFAM" id="SSF54631">
    <property type="entry name" value="CBS-domain pair"/>
    <property type="match status" value="1"/>
</dbReference>
<feature type="domain" description="CNNM transmembrane" evidence="10">
    <location>
        <begin position="94"/>
        <end position="210"/>
    </location>
</feature>